<organism evidence="1">
    <name type="scientific">hydrothermal vent metagenome</name>
    <dbReference type="NCBI Taxonomy" id="652676"/>
    <lineage>
        <taxon>unclassified sequences</taxon>
        <taxon>metagenomes</taxon>
        <taxon>ecological metagenomes</taxon>
    </lineage>
</organism>
<reference evidence="1" key="1">
    <citation type="submission" date="2018-06" db="EMBL/GenBank/DDBJ databases">
        <authorList>
            <person name="Zhirakovskaya E."/>
        </authorList>
    </citation>
    <scope>NUCLEOTIDE SEQUENCE</scope>
</reference>
<evidence type="ECO:0000313" key="1">
    <source>
        <dbReference type="EMBL" id="VAW31284.1"/>
    </source>
</evidence>
<accession>A0A3B0VHW7</accession>
<name>A0A3B0VHW7_9ZZZZ</name>
<protein>
    <submittedName>
        <fullName evidence="1">Uncharacterized protein</fullName>
    </submittedName>
</protein>
<proteinExistence type="predicted"/>
<sequence length="21" mass="2614">LNLEEQIYQWDGVQFVLQFED</sequence>
<dbReference type="EMBL" id="UOEU01000191">
    <property type="protein sequence ID" value="VAW31284.1"/>
    <property type="molecule type" value="Genomic_DNA"/>
</dbReference>
<dbReference type="AlphaFoldDB" id="A0A3B0VHW7"/>
<gene>
    <name evidence="1" type="ORF">MNBD_CHLOROFLEXI01-4466</name>
</gene>
<feature type="non-terminal residue" evidence="1">
    <location>
        <position position="1"/>
    </location>
</feature>